<evidence type="ECO:0000313" key="4">
    <source>
        <dbReference type="Proteomes" id="UP000023152"/>
    </source>
</evidence>
<sequence length="481" mass="55960">MCVFATGIIFFAMSMVVFTSTHLFVTSVYSSKLHAPFEVTVESLQTQMTMKFAKYSPVIQNACKSYFSKRLASRLLLESLSVESNFLKNNTSRIKARIPVSPPLQCTVHSPDHMKRFDNAFAYLSFHESMSMNNGTLIFNFLTPANEYFDENEVVIISVHDDDKSKNVTHVQSETQIKNKQNIVFQAKKTRREIEALENEMTTNLCQKRFLCVLRDHQLVSPSSNSKRLEPLIFFSKPIESQCQSLSPSSMSPVIVYCDMLDEWTLAYYSHHHHAGNDDDVNDYLLSYLNQVQHYSNAILQSGEETRVTLELFDIRPVEYLQQLGLSNININANTNKWLFWSSGAVRPVCSTFLVNQKQLHRHDPPLWLPSTNTLWNTHATAAAKRQAQTPTPSRKYLISACVMVHPIHKRNRQLSQLLLNWIEFHHWIGSCLFLVAKKNFILFLFSLLYIYIHTYIFYYYLFIFIFILTKYNLFIYFFFV</sequence>
<evidence type="ECO:0000256" key="1">
    <source>
        <dbReference type="SAM" id="Coils"/>
    </source>
</evidence>
<name>X6LX55_RETFI</name>
<protein>
    <submittedName>
        <fullName evidence="3">Uncharacterized protein</fullName>
    </submittedName>
</protein>
<keyword evidence="2" id="KW-0812">Transmembrane</keyword>
<gene>
    <name evidence="3" type="ORF">RFI_31183</name>
</gene>
<accession>X6LX55</accession>
<evidence type="ECO:0000256" key="2">
    <source>
        <dbReference type="SAM" id="Phobius"/>
    </source>
</evidence>
<keyword evidence="1" id="KW-0175">Coiled coil</keyword>
<dbReference type="EMBL" id="ASPP01027363">
    <property type="protein sequence ID" value="ETO06209.1"/>
    <property type="molecule type" value="Genomic_DNA"/>
</dbReference>
<dbReference type="AlphaFoldDB" id="X6LX55"/>
<comment type="caution">
    <text evidence="3">The sequence shown here is derived from an EMBL/GenBank/DDBJ whole genome shotgun (WGS) entry which is preliminary data.</text>
</comment>
<keyword evidence="2" id="KW-0472">Membrane</keyword>
<proteinExistence type="predicted"/>
<feature type="coiled-coil region" evidence="1">
    <location>
        <begin position="180"/>
        <end position="207"/>
    </location>
</feature>
<keyword evidence="4" id="KW-1185">Reference proteome</keyword>
<keyword evidence="2" id="KW-1133">Transmembrane helix</keyword>
<feature type="transmembrane region" description="Helical" evidence="2">
    <location>
        <begin position="428"/>
        <end position="451"/>
    </location>
</feature>
<evidence type="ECO:0000313" key="3">
    <source>
        <dbReference type="EMBL" id="ETO06209.1"/>
    </source>
</evidence>
<organism evidence="3 4">
    <name type="scientific">Reticulomyxa filosa</name>
    <dbReference type="NCBI Taxonomy" id="46433"/>
    <lineage>
        <taxon>Eukaryota</taxon>
        <taxon>Sar</taxon>
        <taxon>Rhizaria</taxon>
        <taxon>Retaria</taxon>
        <taxon>Foraminifera</taxon>
        <taxon>Monothalamids</taxon>
        <taxon>Reticulomyxidae</taxon>
        <taxon>Reticulomyxa</taxon>
    </lineage>
</organism>
<reference evidence="3 4" key="1">
    <citation type="journal article" date="2013" name="Curr. Biol.">
        <title>The Genome of the Foraminiferan Reticulomyxa filosa.</title>
        <authorList>
            <person name="Glockner G."/>
            <person name="Hulsmann N."/>
            <person name="Schleicher M."/>
            <person name="Noegel A.A."/>
            <person name="Eichinger L."/>
            <person name="Gallinger C."/>
            <person name="Pawlowski J."/>
            <person name="Sierra R."/>
            <person name="Euteneuer U."/>
            <person name="Pillet L."/>
            <person name="Moustafa A."/>
            <person name="Platzer M."/>
            <person name="Groth M."/>
            <person name="Szafranski K."/>
            <person name="Schliwa M."/>
        </authorList>
    </citation>
    <scope>NUCLEOTIDE SEQUENCE [LARGE SCALE GENOMIC DNA]</scope>
</reference>
<feature type="transmembrane region" description="Helical" evidence="2">
    <location>
        <begin position="458"/>
        <end position="480"/>
    </location>
</feature>
<dbReference type="Proteomes" id="UP000023152">
    <property type="component" value="Unassembled WGS sequence"/>
</dbReference>